<dbReference type="Proteomes" id="UP000288216">
    <property type="component" value="Unassembled WGS sequence"/>
</dbReference>
<feature type="non-terminal residue" evidence="2">
    <location>
        <position position="79"/>
    </location>
</feature>
<protein>
    <submittedName>
        <fullName evidence="2">Uncharacterized protein</fullName>
    </submittedName>
</protein>
<feature type="compositionally biased region" description="Low complexity" evidence="1">
    <location>
        <begin position="46"/>
        <end position="59"/>
    </location>
</feature>
<evidence type="ECO:0000313" key="3">
    <source>
        <dbReference type="Proteomes" id="UP000288216"/>
    </source>
</evidence>
<comment type="caution">
    <text evidence="2">The sequence shown here is derived from an EMBL/GenBank/DDBJ whole genome shotgun (WGS) entry which is preliminary data.</text>
</comment>
<proteinExistence type="predicted"/>
<accession>A0A401QBK3</accession>
<dbReference type="EMBL" id="BFAA01034863">
    <property type="protein sequence ID" value="GCB82761.1"/>
    <property type="molecule type" value="Genomic_DNA"/>
</dbReference>
<feature type="compositionally biased region" description="Polar residues" evidence="1">
    <location>
        <begin position="29"/>
        <end position="41"/>
    </location>
</feature>
<sequence>NLLEESQAEATKLRQKVEELVRQDVLKTTSLSSWEMNSSALANDVQDSPPASAQQQQSDLDTTGKLEPEVKAGAKPSSS</sequence>
<feature type="non-terminal residue" evidence="2">
    <location>
        <position position="1"/>
    </location>
</feature>
<reference evidence="2 3" key="1">
    <citation type="journal article" date="2018" name="Nat. Ecol. Evol.">
        <title>Shark genomes provide insights into elasmobranch evolution and the origin of vertebrates.</title>
        <authorList>
            <person name="Hara Y"/>
            <person name="Yamaguchi K"/>
            <person name="Onimaru K"/>
            <person name="Kadota M"/>
            <person name="Koyanagi M"/>
            <person name="Keeley SD"/>
            <person name="Tatsumi K"/>
            <person name="Tanaka K"/>
            <person name="Motone F"/>
            <person name="Kageyama Y"/>
            <person name="Nozu R"/>
            <person name="Adachi N"/>
            <person name="Nishimura O"/>
            <person name="Nakagawa R"/>
            <person name="Tanegashima C"/>
            <person name="Kiyatake I"/>
            <person name="Matsumoto R"/>
            <person name="Murakumo K"/>
            <person name="Nishida K"/>
            <person name="Terakita A"/>
            <person name="Kuratani S"/>
            <person name="Sato K"/>
            <person name="Hyodo S Kuraku.S."/>
        </authorList>
    </citation>
    <scope>NUCLEOTIDE SEQUENCE [LARGE SCALE GENOMIC DNA]</scope>
</reference>
<organism evidence="2 3">
    <name type="scientific">Scyliorhinus torazame</name>
    <name type="common">Cloudy catshark</name>
    <name type="synonym">Catulus torazame</name>
    <dbReference type="NCBI Taxonomy" id="75743"/>
    <lineage>
        <taxon>Eukaryota</taxon>
        <taxon>Metazoa</taxon>
        <taxon>Chordata</taxon>
        <taxon>Craniata</taxon>
        <taxon>Vertebrata</taxon>
        <taxon>Chondrichthyes</taxon>
        <taxon>Elasmobranchii</taxon>
        <taxon>Galeomorphii</taxon>
        <taxon>Galeoidea</taxon>
        <taxon>Carcharhiniformes</taxon>
        <taxon>Scyliorhinidae</taxon>
        <taxon>Scyliorhinus</taxon>
    </lineage>
</organism>
<gene>
    <name evidence="2" type="ORF">scyTo_0023858</name>
</gene>
<evidence type="ECO:0000256" key="1">
    <source>
        <dbReference type="SAM" id="MobiDB-lite"/>
    </source>
</evidence>
<feature type="region of interest" description="Disordered" evidence="1">
    <location>
        <begin position="29"/>
        <end position="79"/>
    </location>
</feature>
<evidence type="ECO:0000313" key="2">
    <source>
        <dbReference type="EMBL" id="GCB82761.1"/>
    </source>
</evidence>
<feature type="compositionally biased region" description="Basic and acidic residues" evidence="1">
    <location>
        <begin position="62"/>
        <end position="72"/>
    </location>
</feature>
<dbReference type="AlphaFoldDB" id="A0A401QBK3"/>
<name>A0A401QBK3_SCYTO</name>
<keyword evidence="3" id="KW-1185">Reference proteome</keyword>